<dbReference type="EMBL" id="JBEPTQ010000002">
    <property type="protein sequence ID" value="MET4721486.1"/>
    <property type="molecule type" value="Genomic_DNA"/>
</dbReference>
<proteinExistence type="predicted"/>
<protein>
    <submittedName>
        <fullName evidence="2">Uncharacterized protein</fullName>
    </submittedName>
</protein>
<name>A0ABV2RX25_BRAJP</name>
<organism evidence="2 3">
    <name type="scientific">Bradyrhizobium japonicum</name>
    <dbReference type="NCBI Taxonomy" id="375"/>
    <lineage>
        <taxon>Bacteria</taxon>
        <taxon>Pseudomonadati</taxon>
        <taxon>Pseudomonadota</taxon>
        <taxon>Alphaproteobacteria</taxon>
        <taxon>Hyphomicrobiales</taxon>
        <taxon>Nitrobacteraceae</taxon>
        <taxon>Bradyrhizobium</taxon>
    </lineage>
</organism>
<gene>
    <name evidence="2" type="ORF">ABIF63_005592</name>
</gene>
<reference evidence="2 3" key="1">
    <citation type="submission" date="2024-06" db="EMBL/GenBank/DDBJ databases">
        <title>Genomic Encyclopedia of Type Strains, Phase V (KMG-V): Genome sequencing to study the core and pangenomes of soil and plant-associated prokaryotes.</title>
        <authorList>
            <person name="Whitman W."/>
        </authorList>
    </citation>
    <scope>NUCLEOTIDE SEQUENCE [LARGE SCALE GENOMIC DNA]</scope>
    <source>
        <strain evidence="2 3">USDA 160</strain>
    </source>
</reference>
<accession>A0ABV2RX25</accession>
<keyword evidence="3" id="KW-1185">Reference proteome</keyword>
<dbReference type="Proteomes" id="UP001549291">
    <property type="component" value="Unassembled WGS sequence"/>
</dbReference>
<evidence type="ECO:0000256" key="1">
    <source>
        <dbReference type="SAM" id="MobiDB-lite"/>
    </source>
</evidence>
<evidence type="ECO:0000313" key="3">
    <source>
        <dbReference type="Proteomes" id="UP001549291"/>
    </source>
</evidence>
<feature type="region of interest" description="Disordered" evidence="1">
    <location>
        <begin position="86"/>
        <end position="115"/>
    </location>
</feature>
<evidence type="ECO:0000313" key="2">
    <source>
        <dbReference type="EMBL" id="MET4721486.1"/>
    </source>
</evidence>
<sequence length="137" mass="15321">MVDGHVALASTGIVVAGERCDTLEDRRLPGAILSDDDRDGGVEVELEIIRKDGQAKRISFAIANLRRVELDPLQIRRRQVDRAIASSAHARLPTHSDPSFDKNISGTQSPRKLHLRNRWKQIETNPPSATRVRIKKT</sequence>
<comment type="caution">
    <text evidence="2">The sequence shown here is derived from an EMBL/GenBank/DDBJ whole genome shotgun (WGS) entry which is preliminary data.</text>
</comment>